<dbReference type="Proteomes" id="UP000008130">
    <property type="component" value="Chromosome"/>
</dbReference>
<organism evidence="2 3">
    <name type="scientific">Polymorphum gilvum (strain LMG 25793 / CGMCC 1.9160 / SL003B-26A1)</name>
    <dbReference type="NCBI Taxonomy" id="991905"/>
    <lineage>
        <taxon>Bacteria</taxon>
        <taxon>Pseudomonadati</taxon>
        <taxon>Pseudomonadota</taxon>
        <taxon>Alphaproteobacteria</taxon>
        <taxon>Rhodobacterales</taxon>
        <taxon>Paracoccaceae</taxon>
        <taxon>Polymorphum</taxon>
    </lineage>
</organism>
<feature type="signal peptide" evidence="1">
    <location>
        <begin position="1"/>
        <end position="22"/>
    </location>
</feature>
<dbReference type="HOGENOM" id="CLU_1616871_0_0_5"/>
<feature type="chain" id="PRO_5003283602" evidence="1">
    <location>
        <begin position="23"/>
        <end position="153"/>
    </location>
</feature>
<dbReference type="eggNOG" id="ENOG50332D0">
    <property type="taxonomic scope" value="Bacteria"/>
</dbReference>
<protein>
    <submittedName>
        <fullName evidence="2">Uncharacterized protein</fullName>
    </submittedName>
</protein>
<dbReference type="STRING" id="991905.SL003B_1786"/>
<dbReference type="KEGG" id="pgv:SL003B_1786"/>
<keyword evidence="3" id="KW-1185">Reference proteome</keyword>
<dbReference type="AlphaFoldDB" id="F2IUY4"/>
<keyword evidence="1" id="KW-0732">Signal</keyword>
<name>F2IUY4_POLGS</name>
<accession>F2IUY4</accession>
<evidence type="ECO:0000256" key="1">
    <source>
        <dbReference type="SAM" id="SignalP"/>
    </source>
</evidence>
<gene>
    <name evidence="2" type="ordered locus">SL003B_1786</name>
</gene>
<sequence>MRYFRFTALLAFSVLPSAGVQASGDWHRDTVQGFEKYWTQTSDGARFIIWCNRSRKLAGTVVDIDINGRNAPSRKPIRVVVDHNMVVLPADDKGYVQTDCAACADRFRLLWNRLRTGIRLSVQFDDRRFAAFSLQGAADVLDANPCPADYEKR</sequence>
<dbReference type="EMBL" id="CP002568">
    <property type="protein sequence ID" value="ADZ70213.1"/>
    <property type="molecule type" value="Genomic_DNA"/>
</dbReference>
<proteinExistence type="predicted"/>
<evidence type="ECO:0000313" key="3">
    <source>
        <dbReference type="Proteomes" id="UP000008130"/>
    </source>
</evidence>
<reference evidence="2 3" key="1">
    <citation type="journal article" date="2011" name="J. Bacteriol.">
        <title>Complete genome sequence of Polymorphum gilvum SL003B-26A1T, a crude oil-degrading bacterium from oil-polluted saline soil.</title>
        <authorList>
            <person name="Li S.G."/>
            <person name="Tang Y.Q."/>
            <person name="Nie Y."/>
            <person name="Cai M."/>
            <person name="Wu X.L."/>
        </authorList>
    </citation>
    <scope>NUCLEOTIDE SEQUENCE [LARGE SCALE GENOMIC DNA]</scope>
    <source>
        <strain evidence="3">LMG 25793 / CGMCC 1.9160 / SL003B-26A1</strain>
    </source>
</reference>
<evidence type="ECO:0000313" key="2">
    <source>
        <dbReference type="EMBL" id="ADZ70213.1"/>
    </source>
</evidence>